<dbReference type="InterPro" id="IPR042930">
    <property type="entry name" value="CST11"/>
</dbReference>
<accession>A0A8C2VJI8</accession>
<evidence type="ECO:0000313" key="7">
    <source>
        <dbReference type="Proteomes" id="UP000694398"/>
    </source>
</evidence>
<dbReference type="GO" id="GO:0061827">
    <property type="term" value="C:sperm head"/>
    <property type="evidence" value="ECO:0007669"/>
    <property type="project" value="TreeGrafter"/>
</dbReference>
<name>A0A8C2VJI8_CHILA</name>
<dbReference type="AlphaFoldDB" id="A0A8C2VJI8"/>
<dbReference type="Pfam" id="PF00031">
    <property type="entry name" value="Cystatin"/>
    <property type="match status" value="1"/>
</dbReference>
<dbReference type="Proteomes" id="UP000694398">
    <property type="component" value="Unassembled WGS sequence"/>
</dbReference>
<dbReference type="Ensembl" id="ENSCLAT00000016724.1">
    <property type="protein sequence ID" value="ENSCLAP00000016560.1"/>
    <property type="gene ID" value="ENSCLAG00000011384.1"/>
</dbReference>
<dbReference type="OMA" id="NCVPQEG"/>
<protein>
    <recommendedName>
        <fullName evidence="5">Cystatin domain-containing protein</fullName>
    </recommendedName>
</protein>
<keyword evidence="7" id="KW-1185">Reference proteome</keyword>
<sequence>TMTKSWQAPQLLLAILMVLVAFSDQYRRRTFVSVNEETAVDNFVPETLYFLNDQYNRDSKDAYSFRIIRVLQVQSQVTDHLEYHIKVEMRRTTCLKPKFSSCPPQDGEQYKQINCYFSVHVNPWAEKYKILKKECKDHTSPVATTKKDPTALSADDKQARPLP</sequence>
<feature type="domain" description="Cystatin" evidence="5">
    <location>
        <begin position="24"/>
        <end position="136"/>
    </location>
</feature>
<feature type="chain" id="PRO_5034387324" description="Cystatin domain-containing protein" evidence="4">
    <location>
        <begin position="24"/>
        <end position="163"/>
    </location>
</feature>
<feature type="signal peptide" evidence="4">
    <location>
        <begin position="1"/>
        <end position="23"/>
    </location>
</feature>
<dbReference type="FunFam" id="3.10.450.10:FF:000004">
    <property type="entry name" value="Cystatin C"/>
    <property type="match status" value="1"/>
</dbReference>
<dbReference type="SMART" id="SM00043">
    <property type="entry name" value="CY"/>
    <property type="match status" value="1"/>
</dbReference>
<evidence type="ECO:0000256" key="4">
    <source>
        <dbReference type="SAM" id="SignalP"/>
    </source>
</evidence>
<evidence type="ECO:0000259" key="5">
    <source>
        <dbReference type="SMART" id="SM00043"/>
    </source>
</evidence>
<organism evidence="6 7">
    <name type="scientific">Chinchilla lanigera</name>
    <name type="common">Long-tailed chinchilla</name>
    <name type="synonym">Chinchilla villidera</name>
    <dbReference type="NCBI Taxonomy" id="34839"/>
    <lineage>
        <taxon>Eukaryota</taxon>
        <taxon>Metazoa</taxon>
        <taxon>Chordata</taxon>
        <taxon>Craniata</taxon>
        <taxon>Vertebrata</taxon>
        <taxon>Euteleostomi</taxon>
        <taxon>Mammalia</taxon>
        <taxon>Eutheria</taxon>
        <taxon>Euarchontoglires</taxon>
        <taxon>Glires</taxon>
        <taxon>Rodentia</taxon>
        <taxon>Hystricomorpha</taxon>
        <taxon>Chinchillidae</taxon>
        <taxon>Chinchilla</taxon>
    </lineage>
</organism>
<keyword evidence="2" id="KW-1015">Disulfide bond</keyword>
<dbReference type="PANTHER" id="PTHR47886">
    <property type="entry name" value="CYSTATIN-11"/>
    <property type="match status" value="1"/>
</dbReference>
<keyword evidence="4" id="KW-0732">Signal</keyword>
<comment type="similarity">
    <text evidence="1">Belongs to the cystatin family.</text>
</comment>
<evidence type="ECO:0000256" key="3">
    <source>
        <dbReference type="SAM" id="MobiDB-lite"/>
    </source>
</evidence>
<proteinExistence type="inferred from homology"/>
<dbReference type="InterPro" id="IPR000010">
    <property type="entry name" value="Cystatin_dom"/>
</dbReference>
<dbReference type="InterPro" id="IPR046350">
    <property type="entry name" value="Cystatin_sf"/>
</dbReference>
<dbReference type="Gene3D" id="3.10.450.10">
    <property type="match status" value="1"/>
</dbReference>
<evidence type="ECO:0000256" key="1">
    <source>
        <dbReference type="ARBA" id="ARBA00009403"/>
    </source>
</evidence>
<dbReference type="GO" id="GO:0004869">
    <property type="term" value="F:cysteine-type endopeptidase inhibitor activity"/>
    <property type="evidence" value="ECO:0007669"/>
    <property type="project" value="InterPro"/>
</dbReference>
<evidence type="ECO:0000256" key="2">
    <source>
        <dbReference type="ARBA" id="ARBA00023157"/>
    </source>
</evidence>
<dbReference type="GO" id="GO:0005634">
    <property type="term" value="C:nucleus"/>
    <property type="evidence" value="ECO:0007669"/>
    <property type="project" value="TreeGrafter"/>
</dbReference>
<dbReference type="GO" id="GO:0050829">
    <property type="term" value="P:defense response to Gram-negative bacterium"/>
    <property type="evidence" value="ECO:0007669"/>
    <property type="project" value="InterPro"/>
</dbReference>
<dbReference type="SUPFAM" id="SSF54403">
    <property type="entry name" value="Cystatin/monellin"/>
    <property type="match status" value="1"/>
</dbReference>
<dbReference type="GO" id="GO:0005737">
    <property type="term" value="C:cytoplasm"/>
    <property type="evidence" value="ECO:0007669"/>
    <property type="project" value="TreeGrafter"/>
</dbReference>
<feature type="region of interest" description="Disordered" evidence="3">
    <location>
        <begin position="138"/>
        <end position="163"/>
    </location>
</feature>
<reference evidence="6" key="2">
    <citation type="submission" date="2025-09" db="UniProtKB">
        <authorList>
            <consortium name="Ensembl"/>
        </authorList>
    </citation>
    <scope>IDENTIFICATION</scope>
</reference>
<dbReference type="GeneTree" id="ENSGT00910000144356"/>
<evidence type="ECO:0000313" key="6">
    <source>
        <dbReference type="Ensembl" id="ENSCLAP00000016560.1"/>
    </source>
</evidence>
<dbReference type="CDD" id="cd00042">
    <property type="entry name" value="CY"/>
    <property type="match status" value="1"/>
</dbReference>
<dbReference type="GO" id="GO:0036126">
    <property type="term" value="C:sperm flagellum"/>
    <property type="evidence" value="ECO:0007669"/>
    <property type="project" value="TreeGrafter"/>
</dbReference>
<reference evidence="6" key="1">
    <citation type="submission" date="2025-08" db="UniProtKB">
        <authorList>
            <consortium name="Ensembl"/>
        </authorList>
    </citation>
    <scope>IDENTIFICATION</scope>
</reference>
<dbReference type="PANTHER" id="PTHR47886:SF1">
    <property type="entry name" value="CYSTATIN-11"/>
    <property type="match status" value="1"/>
</dbReference>